<dbReference type="RefSeq" id="WP_095072612.1">
    <property type="nucleotide sequence ID" value="NZ_LT906465.1"/>
</dbReference>
<dbReference type="EMBL" id="LT906465">
    <property type="protein sequence ID" value="SNV48090.1"/>
    <property type="molecule type" value="Genomic_DNA"/>
</dbReference>
<dbReference type="AlphaFoldDB" id="A0A239XNX1"/>
<proteinExistence type="predicted"/>
<protein>
    <submittedName>
        <fullName evidence="1">Outer membrane cobalamin receptor protein</fullName>
    </submittedName>
</protein>
<evidence type="ECO:0000313" key="1">
    <source>
        <dbReference type="EMBL" id="SNV48090.1"/>
    </source>
</evidence>
<dbReference type="Proteomes" id="UP000215196">
    <property type="component" value="Chromosome 1"/>
</dbReference>
<keyword evidence="1" id="KW-0675">Receptor</keyword>
<gene>
    <name evidence="1" type="ORF">SAMEA4412677_01849</name>
</gene>
<dbReference type="InterPro" id="IPR025631">
    <property type="entry name" value="Porin_10"/>
</dbReference>
<organism evidence="1 2">
    <name type="scientific">Chryseobacterium taklimakanense</name>
    <dbReference type="NCBI Taxonomy" id="536441"/>
    <lineage>
        <taxon>Bacteria</taxon>
        <taxon>Pseudomonadati</taxon>
        <taxon>Bacteroidota</taxon>
        <taxon>Flavobacteriia</taxon>
        <taxon>Flavobacteriales</taxon>
        <taxon>Weeksellaceae</taxon>
        <taxon>Chryseobacterium group</taxon>
        <taxon>Chryseobacterium</taxon>
    </lineage>
</organism>
<reference evidence="1 2" key="1">
    <citation type="submission" date="2017-06" db="EMBL/GenBank/DDBJ databases">
        <authorList>
            <consortium name="Pathogen Informatics"/>
        </authorList>
    </citation>
    <scope>NUCLEOTIDE SEQUENCE [LARGE SCALE GENOMIC DNA]</scope>
    <source>
        <strain evidence="1 2">NCTC13490</strain>
    </source>
</reference>
<dbReference type="Pfam" id="PF14121">
    <property type="entry name" value="Porin_10"/>
    <property type="match status" value="1"/>
</dbReference>
<sequence length="640" mass="73219">MRYIILLLFACLGLKAQVINKTDSNQVKMDDTLVVDNGKKDSLKIFKPTISDYRFRTQFGEQKVFDTAFTVQKSYIYTQYNNRDNFGKVQFANIGSGFQNLVYYNNPERNLSLLPERKSHFILGIGDIKYYDVKTPTTSFIYHTAMRNGAALQTTYTQNFGKNLNLAVEYMGLRSQGFYNNSLAANNSVVFSGHFNSENKKYEAFAHFIHQNVNNEEYGGISDLDIFLSGDSRFKSRENLEVNLNSSDSRYSYRRYYYSHSFAPFNPERYPFKISHTIFHQGNKYYFNLGSGDSAFFGALIPNRSLSSKKFSENLSNTASLVFDNEKFKLDAGIRHQRITLGANNAIQSPESVAETELKENRLGAVGHLKISLWEKLALNSSLEYSNGKQFGNYLRSANQLKFEPIPDYFVDAKVNFQSAAPSFNYLLNVSPITGHNYNFTDFKNESILEVGGTVGLKWFDAQVFANYFRIDNYAYFTSAGQPQQSGSSLNISQIGGDATFSYSKFHLNTRLLFQSNLSNKELLPAPNFVGRANIYWQSKAFKDAAEIMTGLKVHYFTKFASRDFSPVINEFVLPDSKAYSIGGQPVLDAYFNMKVKTMQFYVEAQNFTTTFIQNRTYTAPYYPFYDFRLNIGIVWNLFH</sequence>
<accession>A0A239XNX1</accession>
<dbReference type="SUPFAM" id="SSF56935">
    <property type="entry name" value="Porins"/>
    <property type="match status" value="1"/>
</dbReference>
<dbReference type="KEGG" id="ctak:4412677_01849"/>
<keyword evidence="2" id="KW-1185">Reference proteome</keyword>
<evidence type="ECO:0000313" key="2">
    <source>
        <dbReference type="Proteomes" id="UP000215196"/>
    </source>
</evidence>
<name>A0A239XNX1_9FLAO</name>